<dbReference type="EMBL" id="KM371112">
    <property type="protein sequence ID" value="AJK91796.1"/>
    <property type="molecule type" value="Genomic_DNA"/>
</dbReference>
<dbReference type="OrthoDB" id="16663at10239"/>
<dbReference type="Proteomes" id="UP000201335">
    <property type="component" value="Segment"/>
</dbReference>
<sequence length="196" mass="22200">MATMTTISTACSTHATHCTMNVINARSSALVVLLSAAAAAVPYTKQHKSTSTMEFFITTESCARPKEFLEKILIGELGEDLECAICCSAINKYQRGVVNITCGGMADLEHLFCETCDKKFQKNDPYKRKILYRFTFPFSDDNAALSFIEKSEKFILNEDDERKQRELVDTVKNIPRKEEYRDVSFNFDLGLKPHSR</sequence>
<reference evidence="1 3" key="2">
    <citation type="journal article" date="2015" name="Viruses">
        <title>The complete sequence of the first Spodoptera frugiperda Betabaculovirus genome: a natural multiple recombinant virus.</title>
        <authorList>
            <person name="Cuartas P.E."/>
            <person name="Barrera G.P."/>
            <person name="Belaich M.N."/>
            <person name="Barreto E."/>
            <person name="Ghiringhelli P.D."/>
            <person name="Villamizar L.F."/>
        </authorList>
    </citation>
    <scope>NUCLEOTIDE SEQUENCE [LARGE SCALE GENOMIC DNA]</scope>
    <source>
        <strain evidence="1">VG008</strain>
    </source>
</reference>
<dbReference type="EMBL" id="MH170055">
    <property type="protein sequence ID" value="AXS01160.1"/>
    <property type="molecule type" value="Genomic_DNA"/>
</dbReference>
<proteinExistence type="predicted"/>
<keyword evidence="3" id="KW-1185">Reference proteome</keyword>
<dbReference type="GeneID" id="23632137"/>
<reference evidence="1" key="1">
    <citation type="submission" date="2014-08" db="EMBL/GenBank/DDBJ databases">
        <authorList>
            <person name="Cuartas Otalora P.E."/>
            <person name="Barrera Cubillos G.P."/>
            <person name="Barreto Hernandez E."/>
            <person name="Belaich M.N."/>
            <person name="Ghiringhelli P.D."/>
            <person name="Villamizar Rivero L.F."/>
        </authorList>
    </citation>
    <scope>NUCLEOTIDE SEQUENCE</scope>
    <source>
        <strain evidence="1">VG008</strain>
    </source>
</reference>
<accession>A0A0C5AQB4</accession>
<evidence type="ECO:0000313" key="1">
    <source>
        <dbReference type="EMBL" id="AJK91796.1"/>
    </source>
</evidence>
<protein>
    <submittedName>
        <fullName evidence="2">Ac53</fullName>
    </submittedName>
    <submittedName>
        <fullName evidence="1">U-box/RING-like protein</fullName>
    </submittedName>
</protein>
<dbReference type="RefSeq" id="YP_009121920.1">
    <property type="nucleotide sequence ID" value="NC_026511.1"/>
</dbReference>
<evidence type="ECO:0000313" key="2">
    <source>
        <dbReference type="EMBL" id="AXS01160.1"/>
    </source>
</evidence>
<dbReference type="InterPro" id="IPR008573">
    <property type="entry name" value="Baculovirus_U-box/Ring-like"/>
</dbReference>
<dbReference type="KEGG" id="vg:23632137"/>
<organism evidence="1 3">
    <name type="scientific">Spodoptera frugiperda granulovirus</name>
    <dbReference type="NCBI Taxonomy" id="307454"/>
    <lineage>
        <taxon>Viruses</taxon>
        <taxon>Viruses incertae sedis</taxon>
        <taxon>Naldaviricetes</taxon>
        <taxon>Lefavirales</taxon>
        <taxon>Baculoviridae</taxon>
        <taxon>Betabaculovirus</taxon>
        <taxon>Betabaculovirus spofrugiperdae</taxon>
    </lineage>
</organism>
<name>A0A0C5AQB4_9BBAC</name>
<evidence type="ECO:0000313" key="3">
    <source>
        <dbReference type="Proteomes" id="UP000201335"/>
    </source>
</evidence>
<dbReference type="Pfam" id="PF05883">
    <property type="entry name" value="Baculo_RING"/>
    <property type="match status" value="1"/>
</dbReference>
<reference evidence="2" key="3">
    <citation type="journal article" date="2018" name="PLoS ONE">
        <title>Genomic analysis of an Argentinean isolate of Spodoptera frugiperda granulovirus reveals that various baculoviruses code for Lef-7 proteins with three F-box domains.</title>
        <authorList>
            <person name="Ferrelli M.L."/>
            <person name="Pidre M.L."/>
            <person name="Ghiringhelli P.D."/>
            <person name="Torres S."/>
            <person name="Fabre M.L."/>
            <person name="Masson T."/>
            <person name="Cedola M.T."/>
            <person name="Sciocco-Cap A."/>
            <person name="Romanowski V."/>
        </authorList>
    </citation>
    <scope>NUCLEOTIDE SEQUENCE</scope>
    <source>
        <strain evidence="2">ARG</strain>
    </source>
</reference>